<dbReference type="Ensembl" id="ENSEAST00005052489.1">
    <property type="protein sequence ID" value="ENSEASP00005049672.1"/>
    <property type="gene ID" value="ENSEASG00005037486.1"/>
</dbReference>
<dbReference type="Proteomes" id="UP000694387">
    <property type="component" value="Chromosome 11"/>
</dbReference>
<evidence type="ECO:0000256" key="1">
    <source>
        <dbReference type="SAM" id="Phobius"/>
    </source>
</evidence>
<reference evidence="3" key="3">
    <citation type="submission" date="2025-09" db="UniProtKB">
        <authorList>
            <consortium name="Ensembl"/>
        </authorList>
    </citation>
    <scope>IDENTIFICATION</scope>
</reference>
<reference evidence="3" key="2">
    <citation type="submission" date="2025-08" db="UniProtKB">
        <authorList>
            <consortium name="Ensembl"/>
        </authorList>
    </citation>
    <scope>IDENTIFICATION</scope>
</reference>
<dbReference type="SUPFAM" id="SSF55961">
    <property type="entry name" value="Bet v1-like"/>
    <property type="match status" value="1"/>
</dbReference>
<feature type="transmembrane region" description="Helical" evidence="1">
    <location>
        <begin position="148"/>
        <end position="170"/>
    </location>
</feature>
<dbReference type="GO" id="GO:0032367">
    <property type="term" value="P:intracellular cholesterol transport"/>
    <property type="evidence" value="ECO:0007669"/>
    <property type="project" value="InterPro"/>
</dbReference>
<evidence type="ECO:0000313" key="4">
    <source>
        <dbReference type="Proteomes" id="UP000694387"/>
    </source>
</evidence>
<keyword evidence="1" id="KW-0812">Transmembrane</keyword>
<dbReference type="InterPro" id="IPR023393">
    <property type="entry name" value="START-like_dom_sf"/>
</dbReference>
<dbReference type="GO" id="GO:0005783">
    <property type="term" value="C:endoplasmic reticulum"/>
    <property type="evidence" value="ECO:0007669"/>
    <property type="project" value="TreeGrafter"/>
</dbReference>
<evidence type="ECO:0000259" key="2">
    <source>
        <dbReference type="PROSITE" id="PS50848"/>
    </source>
</evidence>
<keyword evidence="1" id="KW-1133">Transmembrane helix</keyword>
<name>A0A9L0JI40_EQUAS</name>
<reference evidence="3 4" key="1">
    <citation type="journal article" date="2020" name="Nat. Commun.">
        <title>Donkey genomes provide new insights into domestication and selection for coat color.</title>
        <authorList>
            <person name="Wang"/>
            <person name="C."/>
            <person name="Li"/>
            <person name="H."/>
            <person name="Guo"/>
            <person name="Y."/>
            <person name="Huang"/>
            <person name="J."/>
            <person name="Sun"/>
            <person name="Y."/>
            <person name="Min"/>
            <person name="J."/>
            <person name="Wang"/>
            <person name="J."/>
            <person name="Fang"/>
            <person name="X."/>
            <person name="Zhao"/>
            <person name="Z."/>
            <person name="Wang"/>
            <person name="S."/>
            <person name="Zhang"/>
            <person name="Y."/>
            <person name="Liu"/>
            <person name="Q."/>
            <person name="Jiang"/>
            <person name="Q."/>
            <person name="Wang"/>
            <person name="X."/>
            <person name="Guo"/>
            <person name="Y."/>
            <person name="Yang"/>
            <person name="C."/>
            <person name="Wang"/>
            <person name="Y."/>
            <person name="Tian"/>
            <person name="F."/>
            <person name="Zhuang"/>
            <person name="G."/>
            <person name="Fan"/>
            <person name="Y."/>
            <person name="Gao"/>
            <person name="Q."/>
            <person name="Li"/>
            <person name="Y."/>
            <person name="Ju"/>
            <person name="Z."/>
            <person name="Li"/>
            <person name="J."/>
            <person name="Li"/>
            <person name="R."/>
            <person name="Hou"/>
            <person name="M."/>
            <person name="Yang"/>
            <person name="G."/>
            <person name="Liu"/>
            <person name="G."/>
            <person name="Liu"/>
            <person name="W."/>
            <person name="Guo"/>
            <person name="J."/>
            <person name="Pan"/>
            <person name="S."/>
            <person name="Fan"/>
            <person name="G."/>
            <person name="Zhang"/>
            <person name="W."/>
            <person name="Zhang"/>
            <person name="R."/>
            <person name="Yu"/>
            <person name="J."/>
            <person name="Zhang"/>
            <person name="X."/>
            <person name="Yin"/>
            <person name="Q."/>
            <person name="Ji"/>
            <person name="C."/>
            <person name="Jin"/>
            <person name="Y."/>
            <person name="Yue"/>
            <person name="G."/>
            <person name="Liu"/>
            <person name="M."/>
            <person name="Xu"/>
            <person name="J."/>
            <person name="Liu"/>
            <person name="S."/>
            <person name="Jordana"/>
            <person name="J."/>
            <person name="Noce"/>
            <person name="A."/>
            <person name="Amills"/>
            <person name="M."/>
            <person name="Wu"/>
            <person name="D.D."/>
            <person name="Li"/>
            <person name="S."/>
            <person name="Zhou"/>
            <person name="X. and Zhong"/>
            <person name="J."/>
        </authorList>
    </citation>
    <scope>NUCLEOTIDE SEQUENCE [LARGE SCALE GENOMIC DNA]</scope>
</reference>
<dbReference type="GeneTree" id="ENSGT00940000159243"/>
<dbReference type="GO" id="GO:0010879">
    <property type="term" value="P:cholesterol transport involved in cholesterol storage"/>
    <property type="evidence" value="ECO:0007669"/>
    <property type="project" value="TreeGrafter"/>
</dbReference>
<proteinExistence type="predicted"/>
<dbReference type="GO" id="GO:0005829">
    <property type="term" value="C:cytosol"/>
    <property type="evidence" value="ECO:0007669"/>
    <property type="project" value="TreeGrafter"/>
</dbReference>
<sequence>MEGLPDAAAFATKLKNTLIQYHSIEDDKWRVVKKTKDVTIWRKPSEEFNGHLFKAQGVIDDVVNSVIDHIRPGPCRLDWDSLMTSLDILEHFEENCCVMRYTTAGQLLNIISPREFVDFSYTVGYKEGLLSCGNDLKTLYFLSVCFKYLSFLGCMFLSMEDLFSTFILILQSLSFTFKC</sequence>
<keyword evidence="4" id="KW-1185">Reference proteome</keyword>
<dbReference type="Pfam" id="PF01852">
    <property type="entry name" value="START"/>
    <property type="match status" value="1"/>
</dbReference>
<dbReference type="Gene3D" id="3.30.530.20">
    <property type="match status" value="1"/>
</dbReference>
<dbReference type="GO" id="GO:0070508">
    <property type="term" value="P:cholesterol import"/>
    <property type="evidence" value="ECO:0007669"/>
    <property type="project" value="TreeGrafter"/>
</dbReference>
<dbReference type="InterPro" id="IPR002913">
    <property type="entry name" value="START_lipid-bd_dom"/>
</dbReference>
<dbReference type="GO" id="GO:0015485">
    <property type="term" value="F:cholesterol binding"/>
    <property type="evidence" value="ECO:0007669"/>
    <property type="project" value="InterPro"/>
</dbReference>
<dbReference type="PROSITE" id="PS50848">
    <property type="entry name" value="START"/>
    <property type="match status" value="1"/>
</dbReference>
<dbReference type="AlphaFoldDB" id="A0A9L0JI40"/>
<dbReference type="GO" id="GO:0120020">
    <property type="term" value="F:cholesterol transfer activity"/>
    <property type="evidence" value="ECO:0007669"/>
    <property type="project" value="TreeGrafter"/>
</dbReference>
<organism evidence="3 4">
    <name type="scientific">Equus asinus</name>
    <name type="common">Donkey</name>
    <name type="synonym">Equus africanus asinus</name>
    <dbReference type="NCBI Taxonomy" id="9793"/>
    <lineage>
        <taxon>Eukaryota</taxon>
        <taxon>Metazoa</taxon>
        <taxon>Chordata</taxon>
        <taxon>Craniata</taxon>
        <taxon>Vertebrata</taxon>
        <taxon>Euteleostomi</taxon>
        <taxon>Mammalia</taxon>
        <taxon>Eutheria</taxon>
        <taxon>Laurasiatheria</taxon>
        <taxon>Perissodactyla</taxon>
        <taxon>Equidae</taxon>
        <taxon>Equus</taxon>
    </lineage>
</organism>
<accession>A0A9L0JI40</accession>
<evidence type="ECO:0000313" key="3">
    <source>
        <dbReference type="Ensembl" id="ENSEASP00005049672.1"/>
    </source>
</evidence>
<dbReference type="InterPro" id="IPR042555">
    <property type="entry name" value="StarD4"/>
</dbReference>
<dbReference type="PANTHER" id="PTHR47006:SF1">
    <property type="entry name" value="STAR-RELATED LIPID TRANSFER PROTEIN 4"/>
    <property type="match status" value="1"/>
</dbReference>
<feature type="domain" description="START" evidence="2">
    <location>
        <begin position="18"/>
        <end position="117"/>
    </location>
</feature>
<protein>
    <submittedName>
        <fullName evidence="3">StAR related lipid transfer domain containing 4</fullName>
    </submittedName>
</protein>
<gene>
    <name evidence="3" type="primary">STARD4</name>
</gene>
<keyword evidence="1" id="KW-0472">Membrane</keyword>
<dbReference type="PANTHER" id="PTHR47006">
    <property type="entry name" value="STAR-RELATED LIPID TRANSFER PROTEIN 4"/>
    <property type="match status" value="1"/>
</dbReference>